<dbReference type="EMBL" id="CP021235">
    <property type="protein sequence ID" value="ARS34901.1"/>
    <property type="molecule type" value="Genomic_DNA"/>
</dbReference>
<organism evidence="2 3">
    <name type="scientific">Pontibacter actiniarum</name>
    <dbReference type="NCBI Taxonomy" id="323450"/>
    <lineage>
        <taxon>Bacteria</taxon>
        <taxon>Pseudomonadati</taxon>
        <taxon>Bacteroidota</taxon>
        <taxon>Cytophagia</taxon>
        <taxon>Cytophagales</taxon>
        <taxon>Hymenobacteraceae</taxon>
        <taxon>Pontibacter</taxon>
    </lineage>
</organism>
<evidence type="ECO:0000256" key="1">
    <source>
        <dbReference type="SAM" id="MobiDB-lite"/>
    </source>
</evidence>
<proteinExistence type="predicted"/>
<evidence type="ECO:0008006" key="4">
    <source>
        <dbReference type="Google" id="ProtNLM"/>
    </source>
</evidence>
<dbReference type="AlphaFoldDB" id="A0A1X9YQ02"/>
<feature type="region of interest" description="Disordered" evidence="1">
    <location>
        <begin position="240"/>
        <end position="294"/>
    </location>
</feature>
<keyword evidence="3" id="KW-1185">Reference proteome</keyword>
<reference evidence="3" key="1">
    <citation type="submission" date="2017-05" db="EMBL/GenBank/DDBJ databases">
        <authorList>
            <person name="Ray J."/>
            <person name="Price M."/>
            <person name="Deutschbauer A."/>
        </authorList>
    </citation>
    <scope>NUCLEOTIDE SEQUENCE [LARGE SCALE GENOMIC DNA]</scope>
    <source>
        <strain evidence="3">DSM 19842</strain>
    </source>
</reference>
<protein>
    <recommendedName>
        <fullName evidence="4">Tetratricopeptide repeat protein</fullName>
    </recommendedName>
</protein>
<evidence type="ECO:0000313" key="2">
    <source>
        <dbReference type="EMBL" id="ARS34901.1"/>
    </source>
</evidence>
<dbReference type="KEGG" id="pact:CA264_05300"/>
<evidence type="ECO:0000313" key="3">
    <source>
        <dbReference type="Proteomes" id="UP000266292"/>
    </source>
</evidence>
<feature type="region of interest" description="Disordered" evidence="1">
    <location>
        <begin position="149"/>
        <end position="203"/>
    </location>
</feature>
<feature type="region of interest" description="Disordered" evidence="1">
    <location>
        <begin position="315"/>
        <end position="339"/>
    </location>
</feature>
<name>A0A1X9YQ02_9BACT</name>
<feature type="compositionally biased region" description="Low complexity" evidence="1">
    <location>
        <begin position="240"/>
        <end position="279"/>
    </location>
</feature>
<feature type="compositionally biased region" description="Acidic residues" evidence="1">
    <location>
        <begin position="182"/>
        <end position="200"/>
    </location>
</feature>
<dbReference type="OrthoDB" id="594666at2"/>
<feature type="compositionally biased region" description="Low complexity" evidence="1">
    <location>
        <begin position="169"/>
        <end position="181"/>
    </location>
</feature>
<gene>
    <name evidence="2" type="ORF">CA264_05300</name>
</gene>
<accession>A0A1X9YQ02</accession>
<dbReference type="Proteomes" id="UP000266292">
    <property type="component" value="Chromosome"/>
</dbReference>
<sequence>MNKSAFLQLIQQAAFISDQQTEELEKVAATFPYCQTAHLLLAKSAYDKGSMLSTQRLRRASAYATNRQLLKRIIYTSPVAEPVFDEAAVEEQGIAASPLQQETPPAPLTAIPEEPEATPLDTEALTPAAPATEEAPKVIAYVEEPAEAAAPALHEPEPQQPEEPVKTVTENPAPETTAFEAETVEEEKESPAEEVMEEAPSENILELPMEKLDSELALLLTIKSLSPSFTDLLAQKPDAIAEAPAPPMAAEMPEQAAQAAEEATAEAETPAPDAQEETPQPATEQKQDEDALAKLISEEVAAAARAFYSLDDVQEEEALTEEAPSASRHEEPAQEQAAVEEAEVKYAFDEIDEMYQQDVLGYWMASSRMGEALQLKEEDGLTRPKPQSFHPELILEYSKTHELVPQDEPAAPSLHEQLNIIDQFLKINPRLKAMNNVKLKPEPQEDLSLKSSKINRGIASESLANIFLQQGKVKKAIKIYEQLILKYPEKKSYFAEQIEKLQNLS</sequence>
<dbReference type="RefSeq" id="WP_025605228.1">
    <property type="nucleotide sequence ID" value="NZ_CP021235.1"/>
</dbReference>
<dbReference type="STRING" id="709015.GCA_000472485_01057"/>